<gene>
    <name evidence="10" type="ORF">A4D02_11230</name>
</gene>
<dbReference type="Gene3D" id="2.40.170.20">
    <property type="entry name" value="TonB-dependent receptor, beta-barrel domain"/>
    <property type="match status" value="1"/>
</dbReference>
<evidence type="ECO:0000256" key="3">
    <source>
        <dbReference type="ARBA" id="ARBA00022452"/>
    </source>
</evidence>
<evidence type="ECO:0000313" key="11">
    <source>
        <dbReference type="Proteomes" id="UP000192277"/>
    </source>
</evidence>
<dbReference type="NCBIfam" id="TIGR04057">
    <property type="entry name" value="SusC_RagA_signa"/>
    <property type="match status" value="1"/>
</dbReference>
<keyword evidence="4 7" id="KW-0812">Transmembrane</keyword>
<keyword evidence="6 7" id="KW-0998">Cell outer membrane</keyword>
<keyword evidence="2 7" id="KW-0813">Transport</keyword>
<dbReference type="InterPro" id="IPR039426">
    <property type="entry name" value="TonB-dep_rcpt-like"/>
</dbReference>
<keyword evidence="8" id="KW-1133">Transmembrane helix</keyword>
<comment type="subcellular location">
    <subcellularLocation>
        <location evidence="1 7">Cell outer membrane</location>
        <topology evidence="1 7">Multi-pass membrane protein</topology>
    </subcellularLocation>
</comment>
<dbReference type="RefSeq" id="WP_014219042.1">
    <property type="nucleotide sequence ID" value="NZ_LWBO01000034.1"/>
</dbReference>
<dbReference type="NCBIfam" id="TIGR04056">
    <property type="entry name" value="OMP_RagA_SusC"/>
    <property type="match status" value="1"/>
</dbReference>
<sequence>MYKTIPQASYCPAGKRLKTLWLLVLLLCGASIHLMAGGVNTKKRQNVLDKIITIELKNVVLKDALDRIGSTAKVYFVHTNNDVLLRNKVSITAHRQTVGDVLKKILSPYALSYIVVDDRIIVRPESNVPVRQVSAAPAAPGDPTPVMNEISVKGVVTSEKEVPLAGVSILVKGTNRGVATNEKGEFELKNISSDAVLVFSVTGYATEEVKVSSFRDGFIKLKLKEEATSMDQVVVTGYQNVDKKKFSGSAVRLKMDDIKMDGTTDVSRMLEGRAAGVSVQNVSGTFGAAPKIRIRGATSINGDNKPLWVVDGVVLEDIVNISNDQLSSGDPTTLLGSAVAGLNANDIESFDILKDAAATALYGARAMNGVVVITTKKGRVGRTSVNYTGNFSTQFKPTYNDYNIMNSAQQMSVLGELYRKGILTSDILDRSDIGVFGKMYSELNQMDANGNFLLKNSPANIEQFLLRYANANTDWFDLLFRNNFMQEHSIAISSGTDKAQSYFSTSYYGDNGWTVADKVSRYTLNYRNNYKFNDKLSGGFATVGSVRQQKAPGSLTRSGNPVEGKYDRDFDINPFSYALNTSRTLTAYDEKGNLEYFRRNFADFNILNELKNNYLDLNIIDLRLQGNLEYKFAKNFRYEFVGAMRYVKSTREHQITEHSNMANAYRAAQTSTIRNANKFLYRDPDNPEALPEVVLPYGGFYNRAEDALVNFDIRNSLNYTKNIGSKHTINALVGQQIKYADRQNFSNTGYGYQYDNGGVPFVDYKILKQTIESNFPYYQMSKEYDRFVAMYASGTYTYDSKYNFTGTVRYDGSNKLGQSPKARWLPTWSLAGSWNVDREPFMQNIPAVDFMTVRGTYGLTASMGPATNSSIVLKNATSNRPYANETESEIQLINLENSDLTWEKLYTTNLGVDAGFLNKRMNISLDVYQRKSFDLISTVKTSGIGGEAYKAANYADMDSRGLEVLLGAQIIRQRNWGWKTTLTFGYNTTKITNAKNSPNIFSLVGAEGGNKEGYPVRSLFSIKYKGLEPFTGYPLFVDEDGKTSSTVYMQSESTDNLKYEGPVDPTITGGFSNTFNYKAFSLNVFVTYQAGNRIRLYPAFKTSYSDLDAMPREFYDRWGMPGDEKYTNVPSILDAFAQSQLNGAYPYNNYNYSTQRVAKGDLVRLKTVSLAYMLPNTMTKRFGLANASVTAAATNPWLIYSDEKLRGQDPEFFNSGGVAQPVQKQITLSLKLGF</sequence>
<feature type="transmembrane region" description="Helical" evidence="8">
    <location>
        <begin position="20"/>
        <end position="39"/>
    </location>
</feature>
<feature type="domain" description="TonB-dependent receptor plug" evidence="9">
    <location>
        <begin position="243"/>
        <end position="370"/>
    </location>
</feature>
<dbReference type="InterPro" id="IPR012910">
    <property type="entry name" value="Plug_dom"/>
</dbReference>
<evidence type="ECO:0000256" key="2">
    <source>
        <dbReference type="ARBA" id="ARBA00022448"/>
    </source>
</evidence>
<protein>
    <submittedName>
        <fullName evidence="10">SusC/RagA family protein</fullName>
    </submittedName>
</protein>
<evidence type="ECO:0000313" key="10">
    <source>
        <dbReference type="EMBL" id="OQP44035.1"/>
    </source>
</evidence>
<organism evidence="10 11">
    <name type="scientific">Niastella koreensis</name>
    <dbReference type="NCBI Taxonomy" id="354356"/>
    <lineage>
        <taxon>Bacteria</taxon>
        <taxon>Pseudomonadati</taxon>
        <taxon>Bacteroidota</taxon>
        <taxon>Chitinophagia</taxon>
        <taxon>Chitinophagales</taxon>
        <taxon>Chitinophagaceae</taxon>
        <taxon>Niastella</taxon>
    </lineage>
</organism>
<dbReference type="SUPFAM" id="SSF49464">
    <property type="entry name" value="Carboxypeptidase regulatory domain-like"/>
    <property type="match status" value="1"/>
</dbReference>
<keyword evidence="5 7" id="KW-0472">Membrane</keyword>
<evidence type="ECO:0000259" key="9">
    <source>
        <dbReference type="Pfam" id="PF07715"/>
    </source>
</evidence>
<reference evidence="10 11" key="1">
    <citation type="submission" date="2016-04" db="EMBL/GenBank/DDBJ databases">
        <authorList>
            <person name="Chen L."/>
            <person name="Zhuang W."/>
            <person name="Wang G."/>
        </authorList>
    </citation>
    <scope>NUCLEOTIDE SEQUENCE [LARGE SCALE GENOMIC DNA]</scope>
    <source>
        <strain evidence="11">GR20</strain>
    </source>
</reference>
<dbReference type="Pfam" id="PF13715">
    <property type="entry name" value="CarbopepD_reg_2"/>
    <property type="match status" value="1"/>
</dbReference>
<comment type="similarity">
    <text evidence="7">Belongs to the TonB-dependent receptor family.</text>
</comment>
<evidence type="ECO:0000256" key="5">
    <source>
        <dbReference type="ARBA" id="ARBA00023136"/>
    </source>
</evidence>
<proteinExistence type="inferred from homology"/>
<dbReference type="Gene3D" id="2.60.40.1120">
    <property type="entry name" value="Carboxypeptidase-like, regulatory domain"/>
    <property type="match status" value="1"/>
</dbReference>
<comment type="caution">
    <text evidence="10">The sequence shown here is derived from an EMBL/GenBank/DDBJ whole genome shotgun (WGS) entry which is preliminary data.</text>
</comment>
<dbReference type="Proteomes" id="UP000192277">
    <property type="component" value="Unassembled WGS sequence"/>
</dbReference>
<dbReference type="InterPro" id="IPR023997">
    <property type="entry name" value="TonB-dep_OMP_SusC/RagA_CS"/>
</dbReference>
<dbReference type="InterPro" id="IPR023996">
    <property type="entry name" value="TonB-dep_OMP_SusC/RagA"/>
</dbReference>
<dbReference type="InterPro" id="IPR036942">
    <property type="entry name" value="Beta-barrel_TonB_sf"/>
</dbReference>
<dbReference type="InterPro" id="IPR037066">
    <property type="entry name" value="Plug_dom_sf"/>
</dbReference>
<evidence type="ECO:0000256" key="7">
    <source>
        <dbReference type="PROSITE-ProRule" id="PRU01360"/>
    </source>
</evidence>
<name>A0ABX3NRH9_9BACT</name>
<accession>A0ABX3NRH9</accession>
<dbReference type="PROSITE" id="PS52016">
    <property type="entry name" value="TONB_DEPENDENT_REC_3"/>
    <property type="match status" value="1"/>
</dbReference>
<evidence type="ECO:0000256" key="1">
    <source>
        <dbReference type="ARBA" id="ARBA00004571"/>
    </source>
</evidence>
<evidence type="ECO:0000256" key="6">
    <source>
        <dbReference type="ARBA" id="ARBA00023237"/>
    </source>
</evidence>
<dbReference type="InterPro" id="IPR008969">
    <property type="entry name" value="CarboxyPept-like_regulatory"/>
</dbReference>
<evidence type="ECO:0000256" key="4">
    <source>
        <dbReference type="ARBA" id="ARBA00022692"/>
    </source>
</evidence>
<keyword evidence="11" id="KW-1185">Reference proteome</keyword>
<dbReference type="EMBL" id="LWBO01000034">
    <property type="protein sequence ID" value="OQP44035.1"/>
    <property type="molecule type" value="Genomic_DNA"/>
</dbReference>
<dbReference type="Gene3D" id="2.170.130.10">
    <property type="entry name" value="TonB-dependent receptor, plug domain"/>
    <property type="match status" value="1"/>
</dbReference>
<dbReference type="Pfam" id="PF07715">
    <property type="entry name" value="Plug"/>
    <property type="match status" value="1"/>
</dbReference>
<keyword evidence="3 7" id="KW-1134">Transmembrane beta strand</keyword>
<dbReference type="SUPFAM" id="SSF56935">
    <property type="entry name" value="Porins"/>
    <property type="match status" value="1"/>
</dbReference>
<evidence type="ECO:0000256" key="8">
    <source>
        <dbReference type="SAM" id="Phobius"/>
    </source>
</evidence>